<reference evidence="3 4" key="1">
    <citation type="submission" date="2019-06" db="EMBL/GenBank/DDBJ databases">
        <title>Flavibacter putida gen. nov., sp. nov., a novel marine bacterium of the family Flavobacteriaceae isolated from coastal seawater.</title>
        <authorList>
            <person name="Feng X."/>
        </authorList>
    </citation>
    <scope>NUCLEOTIDE SEQUENCE [LARGE SCALE GENOMIC DNA]</scope>
    <source>
        <strain evidence="3 4">PLHSN227</strain>
    </source>
</reference>
<dbReference type="OrthoDB" id="5381604at2"/>
<dbReference type="PANTHER" id="PTHR35580:SF1">
    <property type="entry name" value="PHYTASE-LIKE DOMAIN-CONTAINING PROTEIN"/>
    <property type="match status" value="1"/>
</dbReference>
<dbReference type="PANTHER" id="PTHR35580">
    <property type="entry name" value="CELL SURFACE GLYCOPROTEIN (S-LAYER PROTEIN)-LIKE PROTEIN"/>
    <property type="match status" value="1"/>
</dbReference>
<name>A0A507ZVE2_9FLAO</name>
<feature type="domain" description="Secretion system C-terminal sorting" evidence="2">
    <location>
        <begin position="542"/>
        <end position="604"/>
    </location>
</feature>
<sequence length="611" mass="67622">MKIIHLFLNSSVLCFDICKKRSVRFFFFILLFPMLLSAQDWQWIKRGGSTSTISTTSYRQEEVYDMHTDSEQNVYIISSVGWWSINIDGNPKEYYGNTAFENPNYALTSFSCDGTYRWSKIIGGGGQSQNPPYFQVGSNDNIYVAGKFGSCNGMDSYPPRIEDDIILPQSQSSCQTLFLVKFDTDGNLLWLKQPQEPGHQTDVLSNTLSRDFTSDEAGNLYWAVFIPPGIYANGAFVNTQEGVNYFILKYNTAGDFLEAIPIDITVELYGVSNLKFYRNPYNGNFYFTSRLDPTQENATVGGQPVNHSFFLASFDEQGNFLWKRENTSTTYAFSIQVYNLAFDSSNNIYLGGKLTGFEYQDSFLGFYVDGDISPSYVMKTDPTAENLLWASHSNGLGAPPAINSNGNGKNDGAIIVANDEVIFTGGGRGQGYTWAGQTLDINLHAFDVVFARFDVTTGNCLELTHIPSNDNNSEGGTALAVDAAGDYLVGGGFSYNLIDAAGNEVYNVGGQSDFFVAKYATQDCNTPVASVEGFGYDLIKAYPNPTKSSLSIEVQQPTRYQLFTLNGQLLAKGKLNKTQNNISLENLSSGLYLLELQTKDGKKQTLKVVKE</sequence>
<evidence type="ECO:0000313" key="3">
    <source>
        <dbReference type="EMBL" id="TQD40423.1"/>
    </source>
</evidence>
<evidence type="ECO:0000256" key="1">
    <source>
        <dbReference type="ARBA" id="ARBA00022729"/>
    </source>
</evidence>
<keyword evidence="4" id="KW-1185">Reference proteome</keyword>
<dbReference type="Pfam" id="PF18962">
    <property type="entry name" value="Por_Secre_tail"/>
    <property type="match status" value="1"/>
</dbReference>
<evidence type="ECO:0000313" key="4">
    <source>
        <dbReference type="Proteomes" id="UP000317169"/>
    </source>
</evidence>
<dbReference type="InterPro" id="IPR052918">
    <property type="entry name" value="Motility_Chemotaxis_Reg"/>
</dbReference>
<comment type="caution">
    <text evidence="3">The sequence shown here is derived from an EMBL/GenBank/DDBJ whole genome shotgun (WGS) entry which is preliminary data.</text>
</comment>
<evidence type="ECO:0000259" key="2">
    <source>
        <dbReference type="Pfam" id="PF18962"/>
    </source>
</evidence>
<dbReference type="AlphaFoldDB" id="A0A507ZVE2"/>
<dbReference type="NCBIfam" id="TIGR04183">
    <property type="entry name" value="Por_Secre_tail"/>
    <property type="match status" value="1"/>
</dbReference>
<proteinExistence type="predicted"/>
<dbReference type="EMBL" id="VIAR01000001">
    <property type="protein sequence ID" value="TQD40423.1"/>
    <property type="molecule type" value="Genomic_DNA"/>
</dbReference>
<organism evidence="3 4">
    <name type="scientific">Haloflavibacter putidus</name>
    <dbReference type="NCBI Taxonomy" id="2576776"/>
    <lineage>
        <taxon>Bacteria</taxon>
        <taxon>Pseudomonadati</taxon>
        <taxon>Bacteroidota</taxon>
        <taxon>Flavobacteriia</taxon>
        <taxon>Flavobacteriales</taxon>
        <taxon>Flavobacteriaceae</taxon>
        <taxon>Haloflavibacter</taxon>
    </lineage>
</organism>
<keyword evidence="1" id="KW-0732">Signal</keyword>
<dbReference type="InterPro" id="IPR026444">
    <property type="entry name" value="Secre_tail"/>
</dbReference>
<protein>
    <submittedName>
        <fullName evidence="3">T9SS type A sorting domain-containing protein</fullName>
    </submittedName>
</protein>
<gene>
    <name evidence="3" type="ORF">FKR84_00135</name>
</gene>
<accession>A0A507ZVE2</accession>
<dbReference type="Proteomes" id="UP000317169">
    <property type="component" value="Unassembled WGS sequence"/>
</dbReference>